<comment type="caution">
    <text evidence="1">The sequence shown here is derived from an EMBL/GenBank/DDBJ whole genome shotgun (WGS) entry which is preliminary data.</text>
</comment>
<reference evidence="1 2" key="1">
    <citation type="journal article" date="2015" name="Nature">
        <title>rRNA introns, odd ribosomes, and small enigmatic genomes across a large radiation of phyla.</title>
        <authorList>
            <person name="Brown C.T."/>
            <person name="Hug L.A."/>
            <person name="Thomas B.C."/>
            <person name="Sharon I."/>
            <person name="Castelle C.J."/>
            <person name="Singh A."/>
            <person name="Wilkins M.J."/>
            <person name="Williams K.H."/>
            <person name="Banfield J.F."/>
        </authorList>
    </citation>
    <scope>NUCLEOTIDE SEQUENCE [LARGE SCALE GENOMIC DNA]</scope>
</reference>
<accession>A0A0G1B6N5</accession>
<dbReference type="AlphaFoldDB" id="A0A0G1B6N5"/>
<organism evidence="1 2">
    <name type="scientific">Candidatus Daviesbacteria bacterium GW2011_GWA2_42_7</name>
    <dbReference type="NCBI Taxonomy" id="1618425"/>
    <lineage>
        <taxon>Bacteria</taxon>
        <taxon>Candidatus Daviesiibacteriota</taxon>
    </lineage>
</organism>
<dbReference type="EMBL" id="LCEJ01000070">
    <property type="protein sequence ID" value="KKS68922.1"/>
    <property type="molecule type" value="Genomic_DNA"/>
</dbReference>
<name>A0A0G1B6N5_9BACT</name>
<proteinExistence type="predicted"/>
<evidence type="ECO:0000313" key="2">
    <source>
        <dbReference type="Proteomes" id="UP000034785"/>
    </source>
</evidence>
<evidence type="ECO:0000313" key="1">
    <source>
        <dbReference type="EMBL" id="KKS68922.1"/>
    </source>
</evidence>
<protein>
    <submittedName>
        <fullName evidence="1">Uncharacterized protein</fullName>
    </submittedName>
</protein>
<gene>
    <name evidence="1" type="ORF">UV41_C0070G0002</name>
</gene>
<dbReference type="Proteomes" id="UP000034785">
    <property type="component" value="Unassembled WGS sequence"/>
</dbReference>
<sequence>MLLSTPGVNVALHAGELSAHEDGITKAEDKNVLLVAALKGHVPEEMRKLTDTEDEAISKILSEKLKMQVEPELEGIRLNRTYGMIGGEQHLYRYPGDNLYKHAGNASDWAMYGPAGIAPGLGAWGHFAPSEAAFDENDKERERYYLAVQTFLAPGFAENVGKYRDFFKFRKMLVANPKTGQAVVAVIGDAGPAAWTGKHLGGSPEVMHFVGLAGGPRKGAVLYYFIDDPKDEIPLGPINMKGGRVS</sequence>